<keyword evidence="22" id="KW-1185">Reference proteome</keyword>
<reference evidence="21" key="2">
    <citation type="submission" date="2025-08" db="UniProtKB">
        <authorList>
            <consortium name="Ensembl"/>
        </authorList>
    </citation>
    <scope>IDENTIFICATION</scope>
</reference>
<dbReference type="SUPFAM" id="SSF90112">
    <property type="entry name" value="Neurotransmitter-gated ion-channel transmembrane pore"/>
    <property type="match status" value="1"/>
</dbReference>
<comment type="catalytic activity">
    <reaction evidence="14">
        <text>K(+)(in) = K(+)(out)</text>
        <dbReference type="Rhea" id="RHEA:29463"/>
        <dbReference type="ChEBI" id="CHEBI:29103"/>
    </reaction>
</comment>
<dbReference type="InterPro" id="IPR018000">
    <property type="entry name" value="Neurotransmitter_ion_chnl_CS"/>
</dbReference>
<evidence type="ECO:0000256" key="2">
    <source>
        <dbReference type="ARBA" id="ARBA00022475"/>
    </source>
</evidence>
<dbReference type="Proteomes" id="UP000472263">
    <property type="component" value="Chromosome 4"/>
</dbReference>
<dbReference type="SUPFAM" id="SSF63712">
    <property type="entry name" value="Nicotinic receptor ligand binding domain-like"/>
    <property type="match status" value="1"/>
</dbReference>
<keyword evidence="9" id="KW-0675">Receptor</keyword>
<keyword evidence="11" id="KW-1071">Ligand-gated ion channel</keyword>
<evidence type="ECO:0000256" key="12">
    <source>
        <dbReference type="ARBA" id="ARBA00023303"/>
    </source>
</evidence>
<dbReference type="Gene3D" id="1.20.58.390">
    <property type="entry name" value="Neurotransmitter-gated ion-channel transmembrane domain"/>
    <property type="match status" value="1"/>
</dbReference>
<evidence type="ECO:0000313" key="22">
    <source>
        <dbReference type="Proteomes" id="UP000472263"/>
    </source>
</evidence>
<dbReference type="InParanoid" id="A0A667X3W5"/>
<evidence type="ECO:0000256" key="9">
    <source>
        <dbReference type="ARBA" id="ARBA00023170"/>
    </source>
</evidence>
<evidence type="ECO:0000256" key="8">
    <source>
        <dbReference type="ARBA" id="ARBA00023136"/>
    </source>
</evidence>
<evidence type="ECO:0000256" key="1">
    <source>
        <dbReference type="ARBA" id="ARBA00022448"/>
    </source>
</evidence>
<keyword evidence="4" id="KW-0732">Signal</keyword>
<dbReference type="GO" id="GO:0004888">
    <property type="term" value="F:transmembrane signaling receptor activity"/>
    <property type="evidence" value="ECO:0007669"/>
    <property type="project" value="InterPro"/>
</dbReference>
<reference evidence="21" key="3">
    <citation type="submission" date="2025-09" db="UniProtKB">
        <authorList>
            <consortium name="Ensembl"/>
        </authorList>
    </citation>
    <scope>IDENTIFICATION</scope>
</reference>
<feature type="transmembrane region" description="Helical" evidence="18">
    <location>
        <begin position="170"/>
        <end position="193"/>
    </location>
</feature>
<evidence type="ECO:0000256" key="6">
    <source>
        <dbReference type="ARBA" id="ARBA00023018"/>
    </source>
</evidence>
<dbReference type="FunFam" id="1.20.58.390:FF:000080">
    <property type="entry name" value="5-hydroxytryptamine (serotonin) receptor 3C, ionotropic"/>
    <property type="match status" value="1"/>
</dbReference>
<comment type="catalytic activity">
    <reaction evidence="15">
        <text>Na(+)(in) = Na(+)(out)</text>
        <dbReference type="Rhea" id="RHEA:34963"/>
        <dbReference type="ChEBI" id="CHEBI:29101"/>
    </reaction>
</comment>
<evidence type="ECO:0000256" key="5">
    <source>
        <dbReference type="ARBA" id="ARBA00022989"/>
    </source>
</evidence>
<keyword evidence="5 18" id="KW-1133">Transmembrane helix</keyword>
<dbReference type="InterPro" id="IPR036719">
    <property type="entry name" value="Neuro-gated_channel_TM_sf"/>
</dbReference>
<proteinExistence type="predicted"/>
<dbReference type="Ensembl" id="ENSMMDT00005007397.1">
    <property type="protein sequence ID" value="ENSMMDP00005007204.1"/>
    <property type="gene ID" value="ENSMMDG00005003923.1"/>
</dbReference>
<comment type="catalytic activity">
    <reaction evidence="16">
        <text>Ca(2+)(in) = Ca(2+)(out)</text>
        <dbReference type="Rhea" id="RHEA:29671"/>
        <dbReference type="ChEBI" id="CHEBI:29108"/>
    </reaction>
</comment>
<protein>
    <submittedName>
        <fullName evidence="21">Uncharacterized protein</fullName>
    </submittedName>
</protein>
<dbReference type="CDD" id="cd19063">
    <property type="entry name" value="LGIC_TM_5-HT3"/>
    <property type="match status" value="1"/>
</dbReference>
<keyword evidence="7" id="KW-0406">Ion transport</keyword>
<dbReference type="Gene3D" id="2.70.170.10">
    <property type="entry name" value="Neurotransmitter-gated ion-channel ligand-binding domain"/>
    <property type="match status" value="1"/>
</dbReference>
<keyword evidence="10" id="KW-0628">Postsynaptic cell membrane</keyword>
<comment type="function">
    <text evidence="17">Forms serotonin (5-hydroxytryptamine/5-HT3)-activated cation-selective channel complexes, which when activated cause fast, depolarizing responses in neurons.</text>
</comment>
<evidence type="ECO:0000256" key="13">
    <source>
        <dbReference type="ARBA" id="ARBA00034104"/>
    </source>
</evidence>
<feature type="transmembrane region" description="Helical" evidence="18">
    <location>
        <begin position="205"/>
        <end position="222"/>
    </location>
</feature>
<name>A0A667X3W5_9TELE</name>
<keyword evidence="2" id="KW-1003">Cell membrane</keyword>
<keyword evidence="6" id="KW-0770">Synapse</keyword>
<dbReference type="PROSITE" id="PS00236">
    <property type="entry name" value="NEUROTR_ION_CHANNEL"/>
    <property type="match status" value="1"/>
</dbReference>
<evidence type="ECO:0000256" key="10">
    <source>
        <dbReference type="ARBA" id="ARBA00023257"/>
    </source>
</evidence>
<dbReference type="InterPro" id="IPR036734">
    <property type="entry name" value="Neur_chan_lig-bd_sf"/>
</dbReference>
<keyword evidence="1" id="KW-0813">Transport</keyword>
<evidence type="ECO:0000256" key="16">
    <source>
        <dbReference type="ARBA" id="ARBA00036634"/>
    </source>
</evidence>
<evidence type="ECO:0000256" key="3">
    <source>
        <dbReference type="ARBA" id="ARBA00022692"/>
    </source>
</evidence>
<reference evidence="21" key="1">
    <citation type="submission" date="2019-06" db="EMBL/GenBank/DDBJ databases">
        <authorList>
            <consortium name="Wellcome Sanger Institute Data Sharing"/>
        </authorList>
    </citation>
    <scope>NUCLEOTIDE SEQUENCE [LARGE SCALE GENOMIC DNA]</scope>
</reference>
<dbReference type="InterPro" id="IPR006202">
    <property type="entry name" value="Neur_chan_lig-bd"/>
</dbReference>
<dbReference type="GeneTree" id="ENSGT00940000164924"/>
<dbReference type="InterPro" id="IPR006029">
    <property type="entry name" value="Neurotrans-gated_channel_TM"/>
</dbReference>
<evidence type="ECO:0000256" key="18">
    <source>
        <dbReference type="SAM" id="Phobius"/>
    </source>
</evidence>
<evidence type="ECO:0000256" key="7">
    <source>
        <dbReference type="ARBA" id="ARBA00023065"/>
    </source>
</evidence>
<dbReference type="AlphaFoldDB" id="A0A667X3W5"/>
<feature type="transmembrane region" description="Helical" evidence="18">
    <location>
        <begin position="266"/>
        <end position="283"/>
    </location>
</feature>
<dbReference type="PANTHER" id="PTHR18945">
    <property type="entry name" value="NEUROTRANSMITTER GATED ION CHANNEL"/>
    <property type="match status" value="1"/>
</dbReference>
<feature type="transmembrane region" description="Helical" evidence="18">
    <location>
        <begin position="361"/>
        <end position="382"/>
    </location>
</feature>
<dbReference type="Pfam" id="PF02932">
    <property type="entry name" value="Neur_chan_memb"/>
    <property type="match status" value="1"/>
</dbReference>
<dbReference type="Pfam" id="PF02931">
    <property type="entry name" value="Neur_chan_LBD"/>
    <property type="match status" value="1"/>
</dbReference>
<feature type="domain" description="Neurotransmitter-gated ion-channel ligand-binding" evidence="19">
    <location>
        <begin position="72"/>
        <end position="128"/>
    </location>
</feature>
<dbReference type="GO" id="GO:0045211">
    <property type="term" value="C:postsynaptic membrane"/>
    <property type="evidence" value="ECO:0007669"/>
    <property type="project" value="UniProtKB-SubCell"/>
</dbReference>
<dbReference type="GO" id="GO:0005230">
    <property type="term" value="F:extracellular ligand-gated monoatomic ion channel activity"/>
    <property type="evidence" value="ECO:0007669"/>
    <property type="project" value="InterPro"/>
</dbReference>
<sequence length="400" mass="45444">RNGGCSTCKGETNSIEMPIDLEWQVIKAPVGVMYLPIPGDNFLQSCRVVVKVDCTAPHHLYVVIKISVLFYSSMDEDQSPQTPYVYLDNKGHIYDDKPLRVVSTCRLGIYTFPFDVQNCSLTFGSYLHFGEPFKNIDRPSCFLPLYSTCHIQPAYPPFSITFLVLRRIPVLYVVNLLIPSCFLITVDLFSFLLPPESVDRSAFKMTLILGYTVFLLLMNDLLPVTGETAPLINIFFSVSFALMVASLLETVFITHVQFSSSRYNAVPHWLSVLVLQYLARVVCIPPKKPSNRVTVTINPKATGGSAVSPEKPPQNPLEPALDELRKLSRDLLAIRLQMDKHLQGSQSSREWQMIGMVIDRFLFGVYIAFITMSFITIIWIWIQSHSYIAHIHYLHHQDHH</sequence>
<dbReference type="InterPro" id="IPR049944">
    <property type="entry name" value="LGIC_TM_5-HT3"/>
</dbReference>
<keyword evidence="8 18" id="KW-0472">Membrane</keyword>
<dbReference type="InterPro" id="IPR038050">
    <property type="entry name" value="Neuro_actylchol_rec"/>
</dbReference>
<evidence type="ECO:0000256" key="14">
    <source>
        <dbReference type="ARBA" id="ARBA00034430"/>
    </source>
</evidence>
<keyword evidence="3 18" id="KW-0812">Transmembrane</keyword>
<keyword evidence="12" id="KW-0407">Ion channel</keyword>
<feature type="transmembrane region" description="Helical" evidence="18">
    <location>
        <begin position="234"/>
        <end position="254"/>
    </location>
</feature>
<evidence type="ECO:0000259" key="20">
    <source>
        <dbReference type="Pfam" id="PF02932"/>
    </source>
</evidence>
<evidence type="ECO:0000256" key="4">
    <source>
        <dbReference type="ARBA" id="ARBA00022729"/>
    </source>
</evidence>
<organism evidence="21 22">
    <name type="scientific">Myripristis murdjan</name>
    <name type="common">pinecone soldierfish</name>
    <dbReference type="NCBI Taxonomy" id="586833"/>
    <lineage>
        <taxon>Eukaryota</taxon>
        <taxon>Metazoa</taxon>
        <taxon>Chordata</taxon>
        <taxon>Craniata</taxon>
        <taxon>Vertebrata</taxon>
        <taxon>Euteleostomi</taxon>
        <taxon>Actinopterygii</taxon>
        <taxon>Neopterygii</taxon>
        <taxon>Teleostei</taxon>
        <taxon>Neoteleostei</taxon>
        <taxon>Acanthomorphata</taxon>
        <taxon>Holocentriformes</taxon>
        <taxon>Holocentridae</taxon>
        <taxon>Myripristis</taxon>
    </lineage>
</organism>
<accession>A0A667X3W5</accession>
<comment type="subcellular location">
    <subcellularLocation>
        <location evidence="13">Postsynaptic cell membrane</location>
        <topology evidence="13">Multi-pass membrane protein</topology>
    </subcellularLocation>
</comment>
<feature type="domain" description="Neurotransmitter-gated ion-channel transmembrane" evidence="20">
    <location>
        <begin position="176"/>
        <end position="376"/>
    </location>
</feature>
<evidence type="ECO:0000256" key="11">
    <source>
        <dbReference type="ARBA" id="ARBA00023286"/>
    </source>
</evidence>
<evidence type="ECO:0000256" key="15">
    <source>
        <dbReference type="ARBA" id="ARBA00036239"/>
    </source>
</evidence>
<evidence type="ECO:0000259" key="19">
    <source>
        <dbReference type="Pfam" id="PF02931"/>
    </source>
</evidence>
<evidence type="ECO:0000256" key="17">
    <source>
        <dbReference type="ARBA" id="ARBA00037540"/>
    </source>
</evidence>
<evidence type="ECO:0000313" key="21">
    <source>
        <dbReference type="Ensembl" id="ENSMMDP00005007204.1"/>
    </source>
</evidence>
<dbReference type="InterPro" id="IPR006201">
    <property type="entry name" value="Neur_channel"/>
</dbReference>